<name>T0L518_COLGC</name>
<dbReference type="Proteomes" id="UP000015530">
    <property type="component" value="Unassembled WGS sequence"/>
</dbReference>
<dbReference type="AlphaFoldDB" id="T0L518"/>
<evidence type="ECO:0000313" key="1">
    <source>
        <dbReference type="EMBL" id="EQB43330.1"/>
    </source>
</evidence>
<organism evidence="1 2">
    <name type="scientific">Colletotrichum gloeosporioides (strain Cg-14)</name>
    <name type="common">Anthracnose fungus</name>
    <name type="synonym">Glomerella cingulata</name>
    <dbReference type="NCBI Taxonomy" id="1237896"/>
    <lineage>
        <taxon>Eukaryota</taxon>
        <taxon>Fungi</taxon>
        <taxon>Dikarya</taxon>
        <taxon>Ascomycota</taxon>
        <taxon>Pezizomycotina</taxon>
        <taxon>Sordariomycetes</taxon>
        <taxon>Hypocreomycetidae</taxon>
        <taxon>Glomerellales</taxon>
        <taxon>Glomerellaceae</taxon>
        <taxon>Colletotrichum</taxon>
        <taxon>Colletotrichum gloeosporioides species complex</taxon>
    </lineage>
</organism>
<sequence>MSLLQTNLLVYRKWKRSYGAIKLHNLINTDIL</sequence>
<reference evidence="2" key="1">
    <citation type="journal article" date="2013" name="Mol. Plant Microbe Interact.">
        <title>Global aspects of pacC regulation of pathogenicity genes in Colletotrichum gloeosporioides as revealed by transcriptome analysis.</title>
        <authorList>
            <person name="Alkan N."/>
            <person name="Meng X."/>
            <person name="Friedlander G."/>
            <person name="Reuveni E."/>
            <person name="Sukno S."/>
            <person name="Sherman A."/>
            <person name="Thon M."/>
            <person name="Fluhr R."/>
            <person name="Prusky D."/>
        </authorList>
    </citation>
    <scope>NUCLEOTIDE SEQUENCE [LARGE SCALE GENOMIC DNA]</scope>
    <source>
        <strain evidence="2">Cg-14</strain>
    </source>
</reference>
<proteinExistence type="predicted"/>
<dbReference type="HOGENOM" id="CLU_3392268_0_0_1"/>
<gene>
    <name evidence="1" type="ORF">CGLO_18024</name>
</gene>
<protein>
    <submittedName>
        <fullName evidence="1">Uncharacterized protein</fullName>
    </submittedName>
</protein>
<evidence type="ECO:0000313" key="2">
    <source>
        <dbReference type="Proteomes" id="UP000015530"/>
    </source>
</evidence>
<accession>T0L518</accession>
<dbReference type="EMBL" id="AMYD01004335">
    <property type="protein sequence ID" value="EQB43330.1"/>
    <property type="molecule type" value="Genomic_DNA"/>
</dbReference>
<comment type="caution">
    <text evidence="1">The sequence shown here is derived from an EMBL/GenBank/DDBJ whole genome shotgun (WGS) entry which is preliminary data.</text>
</comment>